<name>A0A2G4U1T8_YERBE</name>
<feature type="signal peptide" evidence="1">
    <location>
        <begin position="1"/>
        <end position="20"/>
    </location>
</feature>
<dbReference type="Gene3D" id="2.60.40.2040">
    <property type="entry name" value="CFA/I fimbrial subunit E, pilin domain"/>
    <property type="match status" value="1"/>
</dbReference>
<sequence>MKIITIVAISLLLLCQVASATAPIPLGSIDVKLDVTAPERIEIENPTGGGWYSNIKLENTPENRSLFQAEVPVRVKLRQAESFTISVKTPLILTRETSAAHSVALAFLPAEVKWGRAGHLQPLAAIPQKFTVDKGTTSQNSADYLLHISALAPDGQDTAGKYQGQLTLIFEINS</sequence>
<keyword evidence="1" id="KW-0732">Signal</keyword>
<dbReference type="AlphaFoldDB" id="A0A2G4U1T8"/>
<evidence type="ECO:0000313" key="3">
    <source>
        <dbReference type="Proteomes" id="UP000229378"/>
    </source>
</evidence>
<accession>A0A2G4U1T8</accession>
<organism evidence="2 3">
    <name type="scientific">Yersinia bercovieri</name>
    <dbReference type="NCBI Taxonomy" id="634"/>
    <lineage>
        <taxon>Bacteria</taxon>
        <taxon>Pseudomonadati</taxon>
        <taxon>Pseudomonadota</taxon>
        <taxon>Gammaproteobacteria</taxon>
        <taxon>Enterobacterales</taxon>
        <taxon>Yersiniaceae</taxon>
        <taxon>Yersinia</taxon>
    </lineage>
</organism>
<dbReference type="Proteomes" id="UP000229378">
    <property type="component" value="Unassembled WGS sequence"/>
</dbReference>
<protein>
    <submittedName>
        <fullName evidence="2">Fimbrial protein</fullName>
    </submittedName>
</protein>
<feature type="chain" id="PRO_5014616352" evidence="1">
    <location>
        <begin position="21"/>
        <end position="174"/>
    </location>
</feature>
<evidence type="ECO:0000313" key="2">
    <source>
        <dbReference type="EMBL" id="PHZ27288.1"/>
    </source>
</evidence>
<evidence type="ECO:0000256" key="1">
    <source>
        <dbReference type="SAM" id="SignalP"/>
    </source>
</evidence>
<reference evidence="2 3" key="1">
    <citation type="submission" date="2017-10" db="EMBL/GenBank/DDBJ databases">
        <authorList>
            <person name="Banno H."/>
            <person name="Chua N.-H."/>
        </authorList>
    </citation>
    <scope>NUCLEOTIDE SEQUENCE [LARGE SCALE GENOMIC DNA]</scope>
    <source>
        <strain evidence="2 3">SCPM-O-B-7607</strain>
    </source>
</reference>
<comment type="caution">
    <text evidence="2">The sequence shown here is derived from an EMBL/GenBank/DDBJ whole genome shotgun (WGS) entry which is preliminary data.</text>
</comment>
<proteinExistence type="predicted"/>
<dbReference type="EMBL" id="PEHN01000010">
    <property type="protein sequence ID" value="PHZ27288.1"/>
    <property type="molecule type" value="Genomic_DNA"/>
</dbReference>
<gene>
    <name evidence="2" type="ORF">CS533_11535</name>
</gene>